<keyword evidence="2" id="KW-0472">Membrane</keyword>
<feature type="transmembrane region" description="Helical" evidence="2">
    <location>
        <begin position="154"/>
        <end position="171"/>
    </location>
</feature>
<protein>
    <recommendedName>
        <fullName evidence="5">Integral membrane protein</fullName>
    </recommendedName>
</protein>
<sequence>MPVRADTRTGAEAGSGPGAGAGRGPEARAGAAAHRSTTAFRTGAWAWVLTGAGHLALAAVMALRPEDPAGARATAAMRAYVVEIAGVRRSLYDIDLGMSWAMGTALIFGGVVCLLVARSAPALVTRSRSLSGLGLAASLVILGLSLFLLPAPPIVLFAVASVAFGGALATARPVPPPAER</sequence>
<evidence type="ECO:0000313" key="4">
    <source>
        <dbReference type="Proteomes" id="UP001499942"/>
    </source>
</evidence>
<accession>A0ABN3N6S4</accession>
<dbReference type="NCBIfam" id="NF047765">
    <property type="entry name" value="LIC_13387_fam"/>
    <property type="match status" value="1"/>
</dbReference>
<evidence type="ECO:0008006" key="5">
    <source>
        <dbReference type="Google" id="ProtNLM"/>
    </source>
</evidence>
<evidence type="ECO:0000313" key="3">
    <source>
        <dbReference type="EMBL" id="GAA2514955.1"/>
    </source>
</evidence>
<feature type="region of interest" description="Disordered" evidence="1">
    <location>
        <begin position="1"/>
        <end position="33"/>
    </location>
</feature>
<name>A0ABN3N6S4_9ACTN</name>
<keyword evidence="2" id="KW-1133">Transmembrane helix</keyword>
<keyword evidence="2" id="KW-0812">Transmembrane</keyword>
<dbReference type="InterPro" id="IPR058068">
    <property type="entry name" value="LIC_13387-like"/>
</dbReference>
<evidence type="ECO:0000256" key="1">
    <source>
        <dbReference type="SAM" id="MobiDB-lite"/>
    </source>
</evidence>
<dbReference type="EMBL" id="BAAASR010000040">
    <property type="protein sequence ID" value="GAA2514955.1"/>
    <property type="molecule type" value="Genomic_DNA"/>
</dbReference>
<proteinExistence type="predicted"/>
<keyword evidence="4" id="KW-1185">Reference proteome</keyword>
<evidence type="ECO:0000256" key="2">
    <source>
        <dbReference type="SAM" id="Phobius"/>
    </source>
</evidence>
<dbReference type="Proteomes" id="UP001499942">
    <property type="component" value="Unassembled WGS sequence"/>
</dbReference>
<comment type="caution">
    <text evidence="3">The sequence shown here is derived from an EMBL/GenBank/DDBJ whole genome shotgun (WGS) entry which is preliminary data.</text>
</comment>
<feature type="transmembrane region" description="Helical" evidence="2">
    <location>
        <begin position="44"/>
        <end position="63"/>
    </location>
</feature>
<feature type="transmembrane region" description="Helical" evidence="2">
    <location>
        <begin position="98"/>
        <end position="117"/>
    </location>
</feature>
<feature type="compositionally biased region" description="Gly residues" evidence="1">
    <location>
        <begin position="13"/>
        <end position="23"/>
    </location>
</feature>
<reference evidence="3 4" key="1">
    <citation type="journal article" date="2019" name="Int. J. Syst. Evol. Microbiol.">
        <title>The Global Catalogue of Microorganisms (GCM) 10K type strain sequencing project: providing services to taxonomists for standard genome sequencing and annotation.</title>
        <authorList>
            <consortium name="The Broad Institute Genomics Platform"/>
            <consortium name="The Broad Institute Genome Sequencing Center for Infectious Disease"/>
            <person name="Wu L."/>
            <person name="Ma J."/>
        </authorList>
    </citation>
    <scope>NUCLEOTIDE SEQUENCE [LARGE SCALE GENOMIC DNA]</scope>
    <source>
        <strain evidence="3 4">JCM 5062</strain>
    </source>
</reference>
<gene>
    <name evidence="3" type="ORF">GCM10010393_55160</name>
</gene>
<feature type="transmembrane region" description="Helical" evidence="2">
    <location>
        <begin position="129"/>
        <end position="148"/>
    </location>
</feature>
<organism evidence="3 4">
    <name type="scientific">Streptomyces gobitricini</name>
    <dbReference type="NCBI Taxonomy" id="68211"/>
    <lineage>
        <taxon>Bacteria</taxon>
        <taxon>Bacillati</taxon>
        <taxon>Actinomycetota</taxon>
        <taxon>Actinomycetes</taxon>
        <taxon>Kitasatosporales</taxon>
        <taxon>Streptomycetaceae</taxon>
        <taxon>Streptomyces</taxon>
    </lineage>
</organism>